<dbReference type="SMART" id="SM00248">
    <property type="entry name" value="ANK"/>
    <property type="match status" value="1"/>
</dbReference>
<evidence type="ECO:0000313" key="3">
    <source>
        <dbReference type="EMBL" id="KKL85152.1"/>
    </source>
</evidence>
<organism evidence="3">
    <name type="scientific">marine sediment metagenome</name>
    <dbReference type="NCBI Taxonomy" id="412755"/>
    <lineage>
        <taxon>unclassified sequences</taxon>
        <taxon>metagenomes</taxon>
        <taxon>ecological metagenomes</taxon>
    </lineage>
</organism>
<dbReference type="InterPro" id="IPR036770">
    <property type="entry name" value="Ankyrin_rpt-contain_sf"/>
</dbReference>
<reference evidence="3" key="1">
    <citation type="journal article" date="2015" name="Nature">
        <title>Complex archaea that bridge the gap between prokaryotes and eukaryotes.</title>
        <authorList>
            <person name="Spang A."/>
            <person name="Saw J.H."/>
            <person name="Jorgensen S.L."/>
            <person name="Zaremba-Niedzwiedzka K."/>
            <person name="Martijn J."/>
            <person name="Lind A.E."/>
            <person name="van Eijk R."/>
            <person name="Schleper C."/>
            <person name="Guy L."/>
            <person name="Ettema T.J."/>
        </authorList>
    </citation>
    <scope>NUCLEOTIDE SEQUENCE</scope>
</reference>
<keyword evidence="2" id="KW-0040">ANK repeat</keyword>
<comment type="caution">
    <text evidence="3">The sequence shown here is derived from an EMBL/GenBank/DDBJ whole genome shotgun (WGS) entry which is preliminary data.</text>
</comment>
<proteinExistence type="predicted"/>
<dbReference type="Gene3D" id="1.25.40.20">
    <property type="entry name" value="Ankyrin repeat-containing domain"/>
    <property type="match status" value="1"/>
</dbReference>
<name>A0A0F9ICN2_9ZZZZ</name>
<dbReference type="PROSITE" id="PS50297">
    <property type="entry name" value="ANK_REP_REGION"/>
    <property type="match status" value="1"/>
</dbReference>
<protein>
    <submittedName>
        <fullName evidence="3">Uncharacterized protein</fullName>
    </submittedName>
</protein>
<gene>
    <name evidence="3" type="ORF">LCGC14_1957610</name>
</gene>
<dbReference type="EMBL" id="LAZR01021487">
    <property type="protein sequence ID" value="KKL85152.1"/>
    <property type="molecule type" value="Genomic_DNA"/>
</dbReference>
<evidence type="ECO:0000256" key="1">
    <source>
        <dbReference type="ARBA" id="ARBA00022737"/>
    </source>
</evidence>
<dbReference type="PANTHER" id="PTHR24198">
    <property type="entry name" value="ANKYRIN REPEAT AND PROTEIN KINASE DOMAIN-CONTAINING PROTEIN"/>
    <property type="match status" value="1"/>
</dbReference>
<dbReference type="SUPFAM" id="SSF48403">
    <property type="entry name" value="Ankyrin repeat"/>
    <property type="match status" value="1"/>
</dbReference>
<dbReference type="InterPro" id="IPR002110">
    <property type="entry name" value="Ankyrin_rpt"/>
</dbReference>
<keyword evidence="1" id="KW-0677">Repeat</keyword>
<dbReference type="PROSITE" id="PS50088">
    <property type="entry name" value="ANK_REPEAT"/>
    <property type="match status" value="1"/>
</dbReference>
<sequence>DMEGDSALVGAVYSGSTEVAKLLLDAGADINAGNNNGFKALDIAEREGQGHIADYLIAEGGE</sequence>
<dbReference type="AlphaFoldDB" id="A0A0F9ICN2"/>
<dbReference type="PANTHER" id="PTHR24198:SF165">
    <property type="entry name" value="ANKYRIN REPEAT-CONTAINING PROTEIN-RELATED"/>
    <property type="match status" value="1"/>
</dbReference>
<evidence type="ECO:0000256" key="2">
    <source>
        <dbReference type="ARBA" id="ARBA00023043"/>
    </source>
</evidence>
<dbReference type="Pfam" id="PF12796">
    <property type="entry name" value="Ank_2"/>
    <property type="match status" value="1"/>
</dbReference>
<accession>A0A0F9ICN2</accession>
<feature type="non-terminal residue" evidence="3">
    <location>
        <position position="1"/>
    </location>
</feature>